<dbReference type="Proteomes" id="UP000292564">
    <property type="component" value="Unassembled WGS sequence"/>
</dbReference>
<dbReference type="RefSeq" id="WP_130513832.1">
    <property type="nucleotide sequence ID" value="NZ_SHKY01000002.1"/>
</dbReference>
<protein>
    <submittedName>
        <fullName evidence="1">Uncharacterized protein</fullName>
    </submittedName>
</protein>
<organism evidence="1 2">
    <name type="scientific">Krasilnikovia cinnamomea</name>
    <dbReference type="NCBI Taxonomy" id="349313"/>
    <lineage>
        <taxon>Bacteria</taxon>
        <taxon>Bacillati</taxon>
        <taxon>Actinomycetota</taxon>
        <taxon>Actinomycetes</taxon>
        <taxon>Micromonosporales</taxon>
        <taxon>Micromonosporaceae</taxon>
        <taxon>Krasilnikovia</taxon>
    </lineage>
</organism>
<dbReference type="EMBL" id="SHKY01000002">
    <property type="protein sequence ID" value="RZU46644.1"/>
    <property type="molecule type" value="Genomic_DNA"/>
</dbReference>
<reference evidence="1 2" key="1">
    <citation type="submission" date="2019-02" db="EMBL/GenBank/DDBJ databases">
        <title>Sequencing the genomes of 1000 actinobacteria strains.</title>
        <authorList>
            <person name="Klenk H.-P."/>
        </authorList>
    </citation>
    <scope>NUCLEOTIDE SEQUENCE [LARGE SCALE GENOMIC DNA]</scope>
    <source>
        <strain evidence="1 2">DSM 45162</strain>
    </source>
</reference>
<evidence type="ECO:0000313" key="1">
    <source>
        <dbReference type="EMBL" id="RZU46644.1"/>
    </source>
</evidence>
<evidence type="ECO:0000313" key="2">
    <source>
        <dbReference type="Proteomes" id="UP000292564"/>
    </source>
</evidence>
<accession>A0A4Q7Z9A8</accession>
<dbReference type="OrthoDB" id="3629364at2"/>
<proteinExistence type="predicted"/>
<gene>
    <name evidence="1" type="ORF">EV385_6720</name>
</gene>
<name>A0A4Q7Z9A8_9ACTN</name>
<keyword evidence="2" id="KW-1185">Reference proteome</keyword>
<dbReference type="AlphaFoldDB" id="A0A4Q7Z9A8"/>
<dbReference type="PROSITE" id="PS51257">
    <property type="entry name" value="PROKAR_LIPOPROTEIN"/>
    <property type="match status" value="1"/>
</dbReference>
<sequence>MGRDSGHSQRSILITKAGAALAVGAVLLAAGCGDKKPAAPSTSSPASPPVSASPSVEPAAAAASATVLDRYRRFIQLNVEAGQAADYQNKDLLSYLESPMKQEVIAFLYQLRSKNIIYKGVPQSTPTVTKVNLAAKPQTVIIEDCYDATNYILVYKSNGKPVPIKNGGPRRIVQQTTATNYGGTRGWLFTKSQILQGRTC</sequence>
<comment type="caution">
    <text evidence="1">The sequence shown here is derived from an EMBL/GenBank/DDBJ whole genome shotgun (WGS) entry which is preliminary data.</text>
</comment>